<dbReference type="GO" id="GO:0016020">
    <property type="term" value="C:membrane"/>
    <property type="evidence" value="ECO:0007669"/>
    <property type="project" value="UniProtKB-SubCell"/>
</dbReference>
<dbReference type="CDD" id="cd00637">
    <property type="entry name" value="7tm_classA_rhodopsin-like"/>
    <property type="match status" value="1"/>
</dbReference>
<dbReference type="EMBL" id="MU826363">
    <property type="protein sequence ID" value="KAJ7378736.1"/>
    <property type="molecule type" value="Genomic_DNA"/>
</dbReference>
<dbReference type="Proteomes" id="UP001163046">
    <property type="component" value="Unassembled WGS sequence"/>
</dbReference>
<accession>A0A9W9ZBM0</accession>
<dbReference type="Gene3D" id="1.20.1070.10">
    <property type="entry name" value="Rhodopsin 7-helix transmembrane proteins"/>
    <property type="match status" value="1"/>
</dbReference>
<dbReference type="AlphaFoldDB" id="A0A9W9ZBM0"/>
<dbReference type="PANTHER" id="PTHR24235:SF29">
    <property type="entry name" value="GH23382P"/>
    <property type="match status" value="1"/>
</dbReference>
<feature type="transmembrane region" description="Helical" evidence="9">
    <location>
        <begin position="116"/>
        <end position="134"/>
    </location>
</feature>
<keyword evidence="3 9" id="KW-1133">Transmembrane helix</keyword>
<dbReference type="PROSITE" id="PS50262">
    <property type="entry name" value="G_PROTEIN_RECEP_F1_2"/>
    <property type="match status" value="1"/>
</dbReference>
<feature type="transmembrane region" description="Helical" evidence="9">
    <location>
        <begin position="84"/>
        <end position="104"/>
    </location>
</feature>
<reference evidence="11" key="1">
    <citation type="submission" date="2023-01" db="EMBL/GenBank/DDBJ databases">
        <title>Genome assembly of the deep-sea coral Lophelia pertusa.</title>
        <authorList>
            <person name="Herrera S."/>
            <person name="Cordes E."/>
        </authorList>
    </citation>
    <scope>NUCLEOTIDE SEQUENCE</scope>
    <source>
        <strain evidence="11">USNM1676648</strain>
        <tissue evidence="11">Polyp</tissue>
    </source>
</reference>
<evidence type="ECO:0000256" key="7">
    <source>
        <dbReference type="ARBA" id="ARBA00023224"/>
    </source>
</evidence>
<dbReference type="InterPro" id="IPR000276">
    <property type="entry name" value="GPCR_Rhodpsn"/>
</dbReference>
<name>A0A9W9ZBM0_9CNID</name>
<evidence type="ECO:0000256" key="1">
    <source>
        <dbReference type="ARBA" id="ARBA00004141"/>
    </source>
</evidence>
<protein>
    <recommendedName>
        <fullName evidence="10">G-protein coupled receptors family 1 profile domain-containing protein</fullName>
    </recommendedName>
</protein>
<evidence type="ECO:0000256" key="6">
    <source>
        <dbReference type="ARBA" id="ARBA00023170"/>
    </source>
</evidence>
<dbReference type="PANTHER" id="PTHR24235">
    <property type="entry name" value="NEUROPEPTIDE Y RECEPTOR"/>
    <property type="match status" value="1"/>
</dbReference>
<keyword evidence="4" id="KW-0297">G-protein coupled receptor</keyword>
<evidence type="ECO:0000256" key="3">
    <source>
        <dbReference type="ARBA" id="ARBA00022989"/>
    </source>
</evidence>
<keyword evidence="2 9" id="KW-0812">Transmembrane</keyword>
<evidence type="ECO:0000256" key="4">
    <source>
        <dbReference type="ARBA" id="ARBA00023040"/>
    </source>
</evidence>
<evidence type="ECO:0000259" key="10">
    <source>
        <dbReference type="PROSITE" id="PS50262"/>
    </source>
</evidence>
<gene>
    <name evidence="11" type="ORF">OS493_021319</name>
</gene>
<comment type="subcellular location">
    <subcellularLocation>
        <location evidence="1">Membrane</location>
        <topology evidence="1">Multi-pass membrane protein</topology>
    </subcellularLocation>
</comment>
<evidence type="ECO:0000256" key="8">
    <source>
        <dbReference type="SAM" id="MobiDB-lite"/>
    </source>
</evidence>
<dbReference type="GO" id="GO:0004930">
    <property type="term" value="F:G protein-coupled receptor activity"/>
    <property type="evidence" value="ECO:0007669"/>
    <property type="project" value="UniProtKB-KW"/>
</dbReference>
<organism evidence="11 12">
    <name type="scientific">Desmophyllum pertusum</name>
    <dbReference type="NCBI Taxonomy" id="174260"/>
    <lineage>
        <taxon>Eukaryota</taxon>
        <taxon>Metazoa</taxon>
        <taxon>Cnidaria</taxon>
        <taxon>Anthozoa</taxon>
        <taxon>Hexacorallia</taxon>
        <taxon>Scleractinia</taxon>
        <taxon>Caryophylliina</taxon>
        <taxon>Caryophylliidae</taxon>
        <taxon>Desmophyllum</taxon>
    </lineage>
</organism>
<dbReference type="SUPFAM" id="SSF81321">
    <property type="entry name" value="Family A G protein-coupled receptor-like"/>
    <property type="match status" value="1"/>
</dbReference>
<evidence type="ECO:0000256" key="9">
    <source>
        <dbReference type="SAM" id="Phobius"/>
    </source>
</evidence>
<evidence type="ECO:0000256" key="5">
    <source>
        <dbReference type="ARBA" id="ARBA00023136"/>
    </source>
</evidence>
<dbReference type="OrthoDB" id="6088892at2759"/>
<evidence type="ECO:0000256" key="2">
    <source>
        <dbReference type="ARBA" id="ARBA00022692"/>
    </source>
</evidence>
<sequence length="190" mass="21368">MRTTRMTDEGTASDSETEGDRPWKKLRLEVIEDLSSKYDKRVERYQDEAVAEFINALYIPFIVVYDDKGSWILGKATCILVNPLLALTMCVITNSLAIIAVYHYRVMANKARPTGVIISGVWIMALAITLPLFITRKLVQRSTGHFRTCKSSKSDFPGDMNTASANYNNYTIVRQIFTCAVPTLLSCQPT</sequence>
<feature type="region of interest" description="Disordered" evidence="8">
    <location>
        <begin position="1"/>
        <end position="20"/>
    </location>
</feature>
<dbReference type="InterPro" id="IPR017452">
    <property type="entry name" value="GPCR_Rhodpsn_7TM"/>
</dbReference>
<keyword evidence="6" id="KW-0675">Receptor</keyword>
<dbReference type="Pfam" id="PF00001">
    <property type="entry name" value="7tm_1"/>
    <property type="match status" value="1"/>
</dbReference>
<keyword evidence="7" id="KW-0807">Transducer</keyword>
<keyword evidence="5 9" id="KW-0472">Membrane</keyword>
<evidence type="ECO:0000313" key="11">
    <source>
        <dbReference type="EMBL" id="KAJ7378736.1"/>
    </source>
</evidence>
<evidence type="ECO:0000313" key="12">
    <source>
        <dbReference type="Proteomes" id="UP001163046"/>
    </source>
</evidence>
<feature type="domain" description="G-protein coupled receptors family 1 profile" evidence="10">
    <location>
        <begin position="49"/>
        <end position="190"/>
    </location>
</feature>
<keyword evidence="12" id="KW-1185">Reference proteome</keyword>
<comment type="caution">
    <text evidence="11">The sequence shown here is derived from an EMBL/GenBank/DDBJ whole genome shotgun (WGS) entry which is preliminary data.</text>
</comment>
<proteinExistence type="predicted"/>